<dbReference type="NCBIfam" id="TIGR02821">
    <property type="entry name" value="fghA_ester_D"/>
    <property type="match status" value="1"/>
</dbReference>
<evidence type="ECO:0000256" key="1">
    <source>
        <dbReference type="ARBA" id="ARBA00002608"/>
    </source>
</evidence>
<keyword evidence="8" id="KW-0378">Hydrolase</keyword>
<evidence type="ECO:0000256" key="4">
    <source>
        <dbReference type="ARBA" id="ARBA00012479"/>
    </source>
</evidence>
<evidence type="ECO:0000256" key="9">
    <source>
        <dbReference type="ARBA" id="ARBA00023054"/>
    </source>
</evidence>
<dbReference type="GO" id="GO:0036159">
    <property type="term" value="P:inner dynein arm assembly"/>
    <property type="evidence" value="ECO:0007669"/>
    <property type="project" value="InterPro"/>
</dbReference>
<evidence type="ECO:0000256" key="12">
    <source>
        <dbReference type="PIRSR" id="PIRSR614186-1"/>
    </source>
</evidence>
<proteinExistence type="inferred from homology"/>
<evidence type="ECO:0000256" key="8">
    <source>
        <dbReference type="ARBA" id="ARBA00022801"/>
    </source>
</evidence>
<gene>
    <name evidence="14" type="ORF">DMN91_010413</name>
</gene>
<feature type="active site" description="Charge relay system" evidence="12">
    <location>
        <position position="1187"/>
    </location>
</feature>
<evidence type="ECO:0000256" key="10">
    <source>
        <dbReference type="ARBA" id="ARBA00032082"/>
    </source>
</evidence>
<keyword evidence="9 13" id="KW-0175">Coiled coil</keyword>
<dbReference type="OrthoDB" id="420518at2759"/>
<evidence type="ECO:0000313" key="14">
    <source>
        <dbReference type="EMBL" id="RLU18170.1"/>
    </source>
</evidence>
<evidence type="ECO:0000256" key="13">
    <source>
        <dbReference type="SAM" id="Coils"/>
    </source>
</evidence>
<reference evidence="14" key="1">
    <citation type="journal article" date="2018" name="Genome Res.">
        <title>The genomic architecture and molecular evolution of ant odorant receptors.</title>
        <authorList>
            <person name="McKenzie S.K."/>
            <person name="Kronauer D.J.C."/>
        </authorList>
    </citation>
    <scope>NUCLEOTIDE SEQUENCE [LARGE SCALE GENOMIC DNA]</scope>
    <source>
        <strain evidence="14">Clonal line C1</strain>
    </source>
</reference>
<organism evidence="14">
    <name type="scientific">Ooceraea biroi</name>
    <name type="common">Clonal raider ant</name>
    <name type="synonym">Cerapachys biroi</name>
    <dbReference type="NCBI Taxonomy" id="2015173"/>
    <lineage>
        <taxon>Eukaryota</taxon>
        <taxon>Metazoa</taxon>
        <taxon>Ecdysozoa</taxon>
        <taxon>Arthropoda</taxon>
        <taxon>Hexapoda</taxon>
        <taxon>Insecta</taxon>
        <taxon>Pterygota</taxon>
        <taxon>Neoptera</taxon>
        <taxon>Endopterygota</taxon>
        <taxon>Hymenoptera</taxon>
        <taxon>Apocrita</taxon>
        <taxon>Aculeata</taxon>
        <taxon>Formicoidea</taxon>
        <taxon>Formicidae</taxon>
        <taxon>Dorylinae</taxon>
        <taxon>Ooceraea</taxon>
    </lineage>
</organism>
<feature type="coiled-coil region" evidence="13">
    <location>
        <begin position="463"/>
        <end position="572"/>
    </location>
</feature>
<dbReference type="Pfam" id="PF00756">
    <property type="entry name" value="Esterase"/>
    <property type="match status" value="1"/>
</dbReference>
<keyword evidence="7" id="KW-0719">Serine esterase</keyword>
<protein>
    <recommendedName>
        <fullName evidence="5">Coiled-coil domain-containing protein 39</fullName>
        <ecNumber evidence="4">3.1.2.12</ecNumber>
    </recommendedName>
    <alternativeName>
        <fullName evidence="10">Esterase D</fullName>
    </alternativeName>
    <alternativeName>
        <fullName evidence="6">S-formylglutathione hydrolase</fullName>
    </alternativeName>
</protein>
<evidence type="ECO:0000256" key="11">
    <source>
        <dbReference type="ARBA" id="ARBA00045182"/>
    </source>
</evidence>
<dbReference type="GO" id="GO:0005930">
    <property type="term" value="C:axoneme"/>
    <property type="evidence" value="ECO:0007669"/>
    <property type="project" value="InterPro"/>
</dbReference>
<evidence type="ECO:0000256" key="7">
    <source>
        <dbReference type="ARBA" id="ARBA00022487"/>
    </source>
</evidence>
<name>A0A3L8DCC6_OOCBI</name>
<dbReference type="GO" id="GO:0060285">
    <property type="term" value="P:cilium-dependent cell motility"/>
    <property type="evidence" value="ECO:0007669"/>
    <property type="project" value="TreeGrafter"/>
</dbReference>
<comment type="similarity">
    <text evidence="2">Belongs to the esterase D family.</text>
</comment>
<feature type="active site" description="Charge relay system" evidence="12">
    <location>
        <position position="1074"/>
    </location>
</feature>
<comment type="function">
    <text evidence="1">Serine hydrolase involved in the detoxification of formaldehyde.</text>
</comment>
<reference evidence="14" key="2">
    <citation type="submission" date="2018-07" db="EMBL/GenBank/DDBJ databases">
        <authorList>
            <person name="Mckenzie S.K."/>
            <person name="Kronauer D.J.C."/>
        </authorList>
    </citation>
    <scope>NUCLEOTIDE SEQUENCE</scope>
    <source>
        <strain evidence="14">Clonal line C1</strain>
    </source>
</reference>
<dbReference type="PANTHER" id="PTHR18962">
    <property type="entry name" value="COILED-COIL DOMAIN-CONTAINING PROTEIN 39"/>
    <property type="match status" value="1"/>
</dbReference>
<dbReference type="Proteomes" id="UP000279307">
    <property type="component" value="Chromosome 10"/>
</dbReference>
<dbReference type="AlphaFoldDB" id="A0A3L8DCC6"/>
<dbReference type="Pfam" id="PF24161">
    <property type="entry name" value="CCDC39"/>
    <property type="match status" value="1"/>
</dbReference>
<dbReference type="GO" id="GO:0052689">
    <property type="term" value="F:carboxylic ester hydrolase activity"/>
    <property type="evidence" value="ECO:0007669"/>
    <property type="project" value="UniProtKB-KW"/>
</dbReference>
<comment type="caution">
    <text evidence="14">The sequence shown here is derived from an EMBL/GenBank/DDBJ whole genome shotgun (WGS) entry which is preliminary data.</text>
</comment>
<dbReference type="SUPFAM" id="SSF53474">
    <property type="entry name" value="alpha/beta-Hydrolases"/>
    <property type="match status" value="1"/>
</dbReference>
<dbReference type="EC" id="3.1.2.12" evidence="4"/>
<dbReference type="FunFam" id="3.40.50.1820:FF:000002">
    <property type="entry name" value="S-formylglutathione hydrolase"/>
    <property type="match status" value="1"/>
</dbReference>
<comment type="function">
    <text evidence="11">Required for assembly of dynein regulatory complex (DRC) and inner dynein arm (IDA) complexes, which are responsible for ciliary beat regulation, thereby playing a central role in motility in cilia and flagella. Probably acts together with CCDC40 to form a molecular ruler that determines the 96 nanometer (nm) repeat length and arrangements of components in cilia and flagella. Not required for outer dynein arm complexes assembly.</text>
</comment>
<evidence type="ECO:0000256" key="6">
    <source>
        <dbReference type="ARBA" id="ARBA00016774"/>
    </source>
</evidence>
<dbReference type="GO" id="GO:0046294">
    <property type="term" value="P:formaldehyde catabolic process"/>
    <property type="evidence" value="ECO:0007669"/>
    <property type="project" value="InterPro"/>
</dbReference>
<evidence type="ECO:0000256" key="3">
    <source>
        <dbReference type="ARBA" id="ARBA00005805"/>
    </source>
</evidence>
<accession>A0A3L8DCC6</accession>
<dbReference type="EMBL" id="QOIP01000010">
    <property type="protein sequence ID" value="RLU18170.1"/>
    <property type="molecule type" value="Genomic_DNA"/>
</dbReference>
<dbReference type="PANTHER" id="PTHR18962:SF0">
    <property type="entry name" value="COILED-COIL DOMAIN-CONTAINING PROTEIN 39"/>
    <property type="match status" value="1"/>
</dbReference>
<dbReference type="GO" id="GO:0060287">
    <property type="term" value="P:epithelial cilium movement involved in determination of left/right asymmetry"/>
    <property type="evidence" value="ECO:0007669"/>
    <property type="project" value="TreeGrafter"/>
</dbReference>
<evidence type="ECO:0000256" key="5">
    <source>
        <dbReference type="ARBA" id="ARBA00016725"/>
    </source>
</evidence>
<dbReference type="InterPro" id="IPR014186">
    <property type="entry name" value="S-formylglutathione_hydrol"/>
</dbReference>
<dbReference type="InterPro" id="IPR033290">
    <property type="entry name" value="CCDC39"/>
</dbReference>
<dbReference type="InterPro" id="IPR029058">
    <property type="entry name" value="AB_hydrolase_fold"/>
</dbReference>
<feature type="coiled-coil region" evidence="13">
    <location>
        <begin position="117"/>
        <end position="431"/>
    </location>
</feature>
<dbReference type="Gene3D" id="3.40.50.1820">
    <property type="entry name" value="alpha/beta hydrolase"/>
    <property type="match status" value="1"/>
</dbReference>
<dbReference type="GO" id="GO:0018738">
    <property type="term" value="F:S-formylglutathione hydrolase activity"/>
    <property type="evidence" value="ECO:0007669"/>
    <property type="project" value="UniProtKB-EC"/>
</dbReference>
<feature type="active site" description="Charge relay system" evidence="12">
    <location>
        <position position="1153"/>
    </location>
</feature>
<comment type="similarity">
    <text evidence="3">Belongs to the CCDC39 family.</text>
</comment>
<sequence length="1209" mass="140073">MTNVDVILSQLGWQDGFRIPVANEENKRLEEEVAQKAKLKISLIAKLENLEERRKMMKKHVGDLTVRHEFNQKLLAEHSTQLEMENHFYRLSGNVESSLCQEAREFDKEWTDVNCRVSSVETELLRMMNKLSEAKRTIQFDEDSLRKWEEKLAQKEEDNQLIESYMKQDAQKYKELEQKRQKFNAELETYRQAIVKTVDEAQEMEIVLDRTTKLYAEALKERRQMINQWTQSVNVLRQRDNDIQNCLKELETLREISREKKSNLVEAEKFLNDQIADNKQLQDSIKQSEKKLAAIQEKQRDMTEAIGAHAVEVHTQKKLVIELSRRIQQVRANTKKKRAEIENKRTKTDNCQKRIDDLSSTLEEIESQKLNVEERTRRLEKMIEDDEKRKSVIVKELNRLQAAILRVTNKIIELENERKTMQMQMQGEQKKIDVLAGLIAKENQLLEEKKETFYQVEFNLQKCEMKLERIRGQERDKSEAEKKRKKIEELQASLDEKTATSKLLQNQIANLEHDMKKISNCLSNENEELERLRSKKQDLLLLVDGGEKRLRAAQSRNEEKQVEENIMRLRVSQLERMTSNVSDEVYDLEKYRLHLEAKRVAGTECSELRTAVAERKGRIRQLQARYDSGIASLGTTPDGLPMSTAYVKIQSAQERYLLREQGDKLDETIRRTEQEIRSMENTLRVVNVCNDKYKDSVGAVDEDGPERVEQKRLDEQMYDARQKLRQRQARLQRLFDDLQKAQNDHTVLLDDIEKAKEDKENKHRYLSDLEKQVVEQTEKISRADKNLRKAQKDVQNLYISKRDDTVLLQQREVELRELQEQNAMALQDIAEFTIRHVEAEAYVKKLLIAKNIELPSFPPPTKSSTSLYGSSAGSIDQPLKSTSRVSAFTSSRESFGSVVKIEPRFEELDTRKHHSRKESDNGLQMSELTQVQSKKIFGGWQKVYSHDSTELGCNMKFAVYLPPQAEEGPVPVVYWLSGLTCTEANFSEKAGAQRLAAEHGVLLIIPDTSPRGLNIPGEDDSYDFGSGAGFYVDATCKPWKKNYRMYSYVTKELPALINKEFPTLPDRQSIMGHSMGGHGALICALKNPGQYKTVSAFAPISNPILCPWGKKAFLGYLGGPEDNVAWKEWDATELAKIYNGPPLDILVDQGKEDQFLKQGQLLPENLLHAAKDNGIAFVLRFHDGYDHSYYFIATFIEDHFKHHVKYLKS</sequence>
<evidence type="ECO:0000256" key="2">
    <source>
        <dbReference type="ARBA" id="ARBA00005622"/>
    </source>
</evidence>
<feature type="coiled-coil region" evidence="13">
    <location>
        <begin position="721"/>
        <end position="835"/>
    </location>
</feature>
<dbReference type="InterPro" id="IPR000801">
    <property type="entry name" value="Esterase-like"/>
</dbReference>
<feature type="coiled-coil region" evidence="13">
    <location>
        <begin position="19"/>
        <end position="67"/>
    </location>
</feature>
<dbReference type="GO" id="GO:0005576">
    <property type="term" value="C:extracellular region"/>
    <property type="evidence" value="ECO:0007669"/>
    <property type="project" value="GOC"/>
</dbReference>